<feature type="region of interest" description="Disordered" evidence="6">
    <location>
        <begin position="296"/>
        <end position="327"/>
    </location>
</feature>
<dbReference type="InterPro" id="IPR004092">
    <property type="entry name" value="Mbt"/>
</dbReference>
<dbReference type="Pfam" id="PF02820">
    <property type="entry name" value="MBT"/>
    <property type="match status" value="3"/>
</dbReference>
<evidence type="ECO:0000256" key="5">
    <source>
        <dbReference type="PROSITE-ProRule" id="PRU00459"/>
    </source>
</evidence>
<dbReference type="PANTHER" id="PTHR12247">
    <property type="entry name" value="POLYCOMB GROUP PROTEIN"/>
    <property type="match status" value="1"/>
</dbReference>
<dbReference type="Pfam" id="PF12140">
    <property type="entry name" value="SLED"/>
    <property type="match status" value="1"/>
</dbReference>
<dbReference type="Gene3D" id="2.30.30.140">
    <property type="match status" value="3"/>
</dbReference>
<evidence type="ECO:0000313" key="8">
    <source>
        <dbReference type="EMBL" id="KAI6650536.1"/>
    </source>
</evidence>
<evidence type="ECO:0000313" key="9">
    <source>
        <dbReference type="Proteomes" id="UP001165289"/>
    </source>
</evidence>
<dbReference type="InterPro" id="IPR001660">
    <property type="entry name" value="SAM"/>
</dbReference>
<name>A0AAV7JPD6_9METZ</name>
<dbReference type="Gene3D" id="1.10.150.50">
    <property type="entry name" value="Transcription Factor, Ets-1"/>
    <property type="match status" value="1"/>
</dbReference>
<proteinExistence type="predicted"/>
<dbReference type="Gene3D" id="3.90.1150.190">
    <property type="entry name" value="SLED domain"/>
    <property type="match status" value="1"/>
</dbReference>
<dbReference type="EMBL" id="JAKMXF010000310">
    <property type="protein sequence ID" value="KAI6650536.1"/>
    <property type="molecule type" value="Genomic_DNA"/>
</dbReference>
<dbReference type="SMART" id="SM00454">
    <property type="entry name" value="SAM"/>
    <property type="match status" value="1"/>
</dbReference>
<dbReference type="GO" id="GO:0042393">
    <property type="term" value="F:histone binding"/>
    <property type="evidence" value="ECO:0007669"/>
    <property type="project" value="TreeGrafter"/>
</dbReference>
<dbReference type="InterPro" id="IPR038348">
    <property type="entry name" value="SLED_sf"/>
</dbReference>
<evidence type="ECO:0000256" key="2">
    <source>
        <dbReference type="ARBA" id="ARBA00022491"/>
    </source>
</evidence>
<keyword evidence="3" id="KW-0677">Repeat</keyword>
<comment type="subcellular location">
    <subcellularLocation>
        <location evidence="1">Nucleus</location>
    </subcellularLocation>
</comment>
<dbReference type="PROSITE" id="PS51079">
    <property type="entry name" value="MBT"/>
    <property type="match status" value="3"/>
</dbReference>
<evidence type="ECO:0000259" key="7">
    <source>
        <dbReference type="SMART" id="SM00454"/>
    </source>
</evidence>
<feature type="repeat" description="MBT" evidence="5">
    <location>
        <begin position="470"/>
        <end position="572"/>
    </location>
</feature>
<sequence>MNSVDNFGLDQMLSSSANFSFKSRDVSVSDSIQTSHSNSIGGSEESLTSPLGLPLGITVLPVKDSLSGLSLAVTQQNPHWNMPSYTSANYSNQNLNSLTNLTPVPSVIESSNKVIISKNDQLSYMTLPQQYIQIIQSPNDNSIPTTHTTEVMQMPNNNNSSNREIEELAVTTHIQGFSKPTSRLFPLSTNSIPTQDSLVNTQFFPISQNDVTLPVSQSQQVPLMQPPGSPRFILTSQSGHPSETYRIIQPVSKSGQQPTQMGSLPMQQVVLSPVSDVNQTNGHYQYSIIAPPFSNPIPPTQATKPISPPRALKGHKHLQNYPLNNRPQQAHVKVEPGTSPYVQLVENSALLHQTPHPEQEAERQRSESLSSGPGPGPGPRKRKTGVPRKIVQNPKIKKERNEAGEEMDYCQEGDDNSDELNGSPFGTESFPDMEYSPESDSCSFVPLPSAIEPQLFPRILLAEGSKVTFCNWNEYCQMTGSRPAPYALHNQNNSLLPESNMFPVGTNLEILDWKPDRHFAIRPVSVTKIQGSRLRLELLASAGGQSLWTTVDSYRLHYLGWGSERGLTYLPPDDILPNINWQEYIHDILAVQDNSNIDMFRSSFDQEMGAFFTLFRPGMLLEAAMDPLNRELISVCVVKRCSGQTVLLYEQNEDELSEFSRFYQEFSVDSPYIRPLGWANKHRKQLRPSKESSNSKDWPQLLAKIIIHKNRLPVPLEAFSRTSYFSPGMKLEAVDWREPDRIRVATVIAINEKQQIKLHYDGFPTEMENWFDVDGKDIFPPGYCDITGHKLEKPVELDISQAAPALLCPIPTARFLPSNSSSNSSPISLHPVANIDPPSHEEVNSPQALPPVVQELQPKVTVTLFVSHTSSHGPYLDPELCKLIPPTIGPTTPSQAQALLLTNLLNACVNRQLLWEMIEDNPVPNAVPLLYEPSSNICKFLPNIKSFHELFNFLNKLREKLDFGPDFIRIGAPPANHEVHQPEKIPSCIPPLTLPQSKNIFPTPVQPYQLPSSPSDMNIHMASTRNNVIPTDPSIIHLRQPIHSIATPSTPRNLNIIQNQPDISSYQTLVTDVETVVQVPTINPIIKIVESHPTTSTSVIPPPSNYINGNSHSPPHQVSSTDPADWTVGQVCDFIGTIDQANVEDIVAKFREHLIDGACLVDLKVELLINYLKIELGPAIKIVKRIEQLLSLSSPIQKLHFPPK</sequence>
<gene>
    <name evidence="8" type="ORF">LOD99_7587</name>
</gene>
<organism evidence="8 9">
    <name type="scientific">Oopsacas minuta</name>
    <dbReference type="NCBI Taxonomy" id="111878"/>
    <lineage>
        <taxon>Eukaryota</taxon>
        <taxon>Metazoa</taxon>
        <taxon>Porifera</taxon>
        <taxon>Hexactinellida</taxon>
        <taxon>Hexasterophora</taxon>
        <taxon>Lyssacinosida</taxon>
        <taxon>Leucopsacidae</taxon>
        <taxon>Oopsacas</taxon>
    </lineage>
</organism>
<dbReference type="SUPFAM" id="SSF47769">
    <property type="entry name" value="SAM/Pointed domain"/>
    <property type="match status" value="1"/>
</dbReference>
<feature type="compositionally biased region" description="Basic and acidic residues" evidence="6">
    <location>
        <begin position="355"/>
        <end position="366"/>
    </location>
</feature>
<dbReference type="InterPro" id="IPR021987">
    <property type="entry name" value="SLED"/>
</dbReference>
<feature type="repeat" description="MBT" evidence="5">
    <location>
        <begin position="696"/>
        <end position="794"/>
    </location>
</feature>
<evidence type="ECO:0000256" key="3">
    <source>
        <dbReference type="ARBA" id="ARBA00022737"/>
    </source>
</evidence>
<feature type="compositionally biased region" description="Acidic residues" evidence="6">
    <location>
        <begin position="404"/>
        <end position="418"/>
    </location>
</feature>
<dbReference type="PANTHER" id="PTHR12247:SF131">
    <property type="entry name" value="LD05287P"/>
    <property type="match status" value="1"/>
</dbReference>
<dbReference type="AlphaFoldDB" id="A0AAV7JPD6"/>
<dbReference type="Proteomes" id="UP001165289">
    <property type="component" value="Unassembled WGS sequence"/>
</dbReference>
<dbReference type="SUPFAM" id="SSF63748">
    <property type="entry name" value="Tudor/PWWP/MBT"/>
    <property type="match status" value="3"/>
</dbReference>
<dbReference type="GO" id="GO:0005634">
    <property type="term" value="C:nucleus"/>
    <property type="evidence" value="ECO:0007669"/>
    <property type="project" value="UniProtKB-SubCell"/>
</dbReference>
<evidence type="ECO:0000256" key="4">
    <source>
        <dbReference type="ARBA" id="ARBA00023242"/>
    </source>
</evidence>
<protein>
    <submittedName>
        <fullName evidence="8">Lethal(3)malignant brain tumor-like protein 3</fullName>
    </submittedName>
</protein>
<dbReference type="GO" id="GO:0003682">
    <property type="term" value="F:chromatin binding"/>
    <property type="evidence" value="ECO:0007669"/>
    <property type="project" value="TreeGrafter"/>
</dbReference>
<reference evidence="8 9" key="1">
    <citation type="journal article" date="2023" name="BMC Biol.">
        <title>The compact genome of the sponge Oopsacas minuta (Hexactinellida) is lacking key metazoan core genes.</title>
        <authorList>
            <person name="Santini S."/>
            <person name="Schenkelaars Q."/>
            <person name="Jourda C."/>
            <person name="Duchesne M."/>
            <person name="Belahbib H."/>
            <person name="Rocher C."/>
            <person name="Selva M."/>
            <person name="Riesgo A."/>
            <person name="Vervoort M."/>
            <person name="Leys S.P."/>
            <person name="Kodjabachian L."/>
            <person name="Le Bivic A."/>
            <person name="Borchiellini C."/>
            <person name="Claverie J.M."/>
            <person name="Renard E."/>
        </authorList>
    </citation>
    <scope>NUCLEOTIDE SEQUENCE [LARGE SCALE GENOMIC DNA]</scope>
    <source>
        <strain evidence="8">SPO-2</strain>
    </source>
</reference>
<evidence type="ECO:0000256" key="1">
    <source>
        <dbReference type="ARBA" id="ARBA00004123"/>
    </source>
</evidence>
<dbReference type="InterPro" id="IPR050548">
    <property type="entry name" value="PcG_chromatin_remod_factors"/>
</dbReference>
<dbReference type="InterPro" id="IPR013761">
    <property type="entry name" value="SAM/pointed_sf"/>
</dbReference>
<evidence type="ECO:0000256" key="6">
    <source>
        <dbReference type="SAM" id="MobiDB-lite"/>
    </source>
</evidence>
<keyword evidence="4" id="KW-0539">Nucleus</keyword>
<dbReference type="SMART" id="SM00561">
    <property type="entry name" value="MBT"/>
    <property type="match status" value="3"/>
</dbReference>
<keyword evidence="9" id="KW-1185">Reference proteome</keyword>
<accession>A0AAV7JPD6</accession>
<feature type="domain" description="SAM" evidence="7">
    <location>
        <begin position="1123"/>
        <end position="1192"/>
    </location>
</feature>
<feature type="repeat" description="MBT" evidence="5">
    <location>
        <begin position="579"/>
        <end position="689"/>
    </location>
</feature>
<keyword evidence="2" id="KW-0678">Repressor</keyword>
<feature type="region of interest" description="Disordered" evidence="6">
    <location>
        <begin position="354"/>
        <end position="423"/>
    </location>
</feature>
<comment type="caution">
    <text evidence="8">The sequence shown here is derived from an EMBL/GenBank/DDBJ whole genome shotgun (WGS) entry which is preliminary data.</text>
</comment>
<dbReference type="GO" id="GO:0045892">
    <property type="term" value="P:negative regulation of DNA-templated transcription"/>
    <property type="evidence" value="ECO:0007669"/>
    <property type="project" value="TreeGrafter"/>
</dbReference>